<comment type="similarity">
    <text evidence="1 2">Belongs to the serpin family.</text>
</comment>
<organism evidence="5 6">
    <name type="scientific">Capsella rubella</name>
    <dbReference type="NCBI Taxonomy" id="81985"/>
    <lineage>
        <taxon>Eukaryota</taxon>
        <taxon>Viridiplantae</taxon>
        <taxon>Streptophyta</taxon>
        <taxon>Embryophyta</taxon>
        <taxon>Tracheophyta</taxon>
        <taxon>Spermatophyta</taxon>
        <taxon>Magnoliopsida</taxon>
        <taxon>eudicotyledons</taxon>
        <taxon>Gunneridae</taxon>
        <taxon>Pentapetalae</taxon>
        <taxon>rosids</taxon>
        <taxon>malvids</taxon>
        <taxon>Brassicales</taxon>
        <taxon>Brassicaceae</taxon>
        <taxon>Camelineae</taxon>
        <taxon>Capsella</taxon>
    </lineage>
</organism>
<evidence type="ECO:0000256" key="3">
    <source>
        <dbReference type="SAM" id="MobiDB-lite"/>
    </source>
</evidence>
<dbReference type="eggNOG" id="KOG2392">
    <property type="taxonomic scope" value="Eukaryota"/>
</dbReference>
<sequence length="418" mass="47286">MDSKRKNEELSTPEISDPSLSNTKKKQKIDIQEAMKNQNDVSLFLAGKVISALAKNSNFVFSPVSIYAVLTMSAATTDDDERLISFILSFLRSSSIDELNAIYREIASVVLVDGSEKGGPKIAAVNGVWMEKSLSCKPDREDLFQNFFKASFAKVDFRNKAEEVRKEVNTWASRHTNDLIKDLLPPDSITNLTNWIYGNALYFKGAWENEFDKTSTQDRPFHLLNGKKVYVPFMNGWKDQFIKAYDGFKVLRLLYRKGGDDNINREFSMYLYLPDKKGELDNLLERMTSTPGFLESHIPKYRVDVGDFRIPKFKIESGFEASSVFGQFEHDVSLYHKALVEIDEEGTEAAAASAFVVVTTTSRYWQPEKIDFVADHPFIFLIREDKTGTVLFAGQIFDPSESSSGASDMPKSDKGSIF</sequence>
<dbReference type="STRING" id="81985.R0G9N0"/>
<feature type="domain" description="Serpin" evidence="4">
    <location>
        <begin position="41"/>
        <end position="399"/>
    </location>
</feature>
<dbReference type="InterPro" id="IPR023796">
    <property type="entry name" value="Serpin_dom"/>
</dbReference>
<dbReference type="Gene3D" id="3.30.497.10">
    <property type="entry name" value="Antithrombin, subunit I, domain 2"/>
    <property type="match status" value="1"/>
</dbReference>
<protein>
    <recommendedName>
        <fullName evidence="4">Serpin domain-containing protein</fullName>
    </recommendedName>
</protein>
<name>R0G9N0_9BRAS</name>
<evidence type="ECO:0000256" key="1">
    <source>
        <dbReference type="ARBA" id="ARBA00009500"/>
    </source>
</evidence>
<dbReference type="Proteomes" id="UP000029121">
    <property type="component" value="Unassembled WGS sequence"/>
</dbReference>
<dbReference type="PANTHER" id="PTHR11461:SF347">
    <property type="entry name" value="SERINE PROTEASE INHIBITOR (SERPIN) FAMILY PROTEIN-RELATED"/>
    <property type="match status" value="1"/>
</dbReference>
<dbReference type="PANTHER" id="PTHR11461">
    <property type="entry name" value="SERINE PROTEASE INHIBITOR, SERPIN"/>
    <property type="match status" value="1"/>
</dbReference>
<evidence type="ECO:0000259" key="4">
    <source>
        <dbReference type="SMART" id="SM00093"/>
    </source>
</evidence>
<dbReference type="EMBL" id="KB870807">
    <property type="protein sequence ID" value="EOA32256.1"/>
    <property type="molecule type" value="Genomic_DNA"/>
</dbReference>
<evidence type="ECO:0000256" key="2">
    <source>
        <dbReference type="RuleBase" id="RU000411"/>
    </source>
</evidence>
<dbReference type="InterPro" id="IPR023795">
    <property type="entry name" value="Serpin_CS"/>
</dbReference>
<dbReference type="InterPro" id="IPR036186">
    <property type="entry name" value="Serpin_sf"/>
</dbReference>
<dbReference type="SMART" id="SM00093">
    <property type="entry name" value="SERPIN"/>
    <property type="match status" value="1"/>
</dbReference>
<proteinExistence type="inferred from homology"/>
<evidence type="ECO:0000313" key="6">
    <source>
        <dbReference type="Proteomes" id="UP000029121"/>
    </source>
</evidence>
<dbReference type="CDD" id="cd02043">
    <property type="entry name" value="serpinP_plants"/>
    <property type="match status" value="1"/>
</dbReference>
<feature type="region of interest" description="Disordered" evidence="3">
    <location>
        <begin position="1"/>
        <end position="27"/>
    </location>
</feature>
<gene>
    <name evidence="5" type="ORF">CARUB_v10015515mg</name>
</gene>
<dbReference type="GO" id="GO:0005615">
    <property type="term" value="C:extracellular space"/>
    <property type="evidence" value="ECO:0007669"/>
    <property type="project" value="InterPro"/>
</dbReference>
<dbReference type="GO" id="GO:0004867">
    <property type="term" value="F:serine-type endopeptidase inhibitor activity"/>
    <property type="evidence" value="ECO:0007669"/>
    <property type="project" value="InterPro"/>
</dbReference>
<dbReference type="InterPro" id="IPR042178">
    <property type="entry name" value="Serpin_sf_1"/>
</dbReference>
<dbReference type="OrthoDB" id="1063785at2759"/>
<reference evidence="6" key="1">
    <citation type="journal article" date="2013" name="Nat. Genet.">
        <title>The Capsella rubella genome and the genomic consequences of rapid mating system evolution.</title>
        <authorList>
            <person name="Slotte T."/>
            <person name="Hazzouri K.M."/>
            <person name="Agren J.A."/>
            <person name="Koenig D."/>
            <person name="Maumus F."/>
            <person name="Guo Y.L."/>
            <person name="Steige K."/>
            <person name="Platts A.E."/>
            <person name="Escobar J.S."/>
            <person name="Newman L.K."/>
            <person name="Wang W."/>
            <person name="Mandakova T."/>
            <person name="Vello E."/>
            <person name="Smith L.M."/>
            <person name="Henz S.R."/>
            <person name="Steffen J."/>
            <person name="Takuno S."/>
            <person name="Brandvain Y."/>
            <person name="Coop G."/>
            <person name="Andolfatto P."/>
            <person name="Hu T.T."/>
            <person name="Blanchette M."/>
            <person name="Clark R.M."/>
            <person name="Quesneville H."/>
            <person name="Nordborg M."/>
            <person name="Gaut B.S."/>
            <person name="Lysak M.A."/>
            <person name="Jenkins J."/>
            <person name="Grimwood J."/>
            <person name="Chapman J."/>
            <person name="Prochnik S."/>
            <person name="Shu S."/>
            <person name="Rokhsar D."/>
            <person name="Schmutz J."/>
            <person name="Weigel D."/>
            <person name="Wright S.I."/>
        </authorList>
    </citation>
    <scope>NUCLEOTIDE SEQUENCE [LARGE SCALE GENOMIC DNA]</scope>
    <source>
        <strain evidence="6">cv. Monte Gargano</strain>
    </source>
</reference>
<evidence type="ECO:0000313" key="5">
    <source>
        <dbReference type="EMBL" id="EOA32256.1"/>
    </source>
</evidence>
<keyword evidence="6" id="KW-1185">Reference proteome</keyword>
<dbReference type="PROSITE" id="PS00284">
    <property type="entry name" value="SERPIN"/>
    <property type="match status" value="1"/>
</dbReference>
<dbReference type="InterPro" id="IPR000215">
    <property type="entry name" value="Serpin_fam"/>
</dbReference>
<dbReference type="Pfam" id="PF00079">
    <property type="entry name" value="Serpin"/>
    <property type="match status" value="2"/>
</dbReference>
<dbReference type="KEGG" id="crb:17893114"/>
<dbReference type="SUPFAM" id="SSF56574">
    <property type="entry name" value="Serpins"/>
    <property type="match status" value="1"/>
</dbReference>
<accession>R0G9N0</accession>
<dbReference type="InterPro" id="IPR042185">
    <property type="entry name" value="Serpin_sf_2"/>
</dbReference>
<dbReference type="Gene3D" id="2.30.39.10">
    <property type="entry name" value="Alpha-1-antitrypsin, domain 1"/>
    <property type="match status" value="1"/>
</dbReference>
<dbReference type="AlphaFoldDB" id="R0G9N0"/>